<feature type="domain" description="BTB" evidence="1">
    <location>
        <begin position="160"/>
        <end position="219"/>
    </location>
</feature>
<protein>
    <recommendedName>
        <fullName evidence="1">BTB domain-containing protein</fullName>
    </recommendedName>
</protein>
<dbReference type="SUPFAM" id="SSF54695">
    <property type="entry name" value="POZ domain"/>
    <property type="match status" value="1"/>
</dbReference>
<name>A0A6A5HJT8_CAERE</name>
<dbReference type="InterPro" id="IPR052664">
    <property type="entry name" value="BTB-MATH_domain_protein"/>
</dbReference>
<dbReference type="PROSITE" id="PS50097">
    <property type="entry name" value="BTB"/>
    <property type="match status" value="1"/>
</dbReference>
<dbReference type="Pfam" id="PF00651">
    <property type="entry name" value="BTB"/>
    <property type="match status" value="1"/>
</dbReference>
<dbReference type="EMBL" id="WUAV01000002">
    <property type="protein sequence ID" value="KAF1767769.1"/>
    <property type="molecule type" value="Genomic_DNA"/>
</dbReference>
<dbReference type="RefSeq" id="XP_003107215.2">
    <property type="nucleotide sequence ID" value="XM_003107167.2"/>
</dbReference>
<dbReference type="SMART" id="SM00061">
    <property type="entry name" value="MATH"/>
    <property type="match status" value="1"/>
</dbReference>
<dbReference type="GeneID" id="9804665"/>
<dbReference type="PANTHER" id="PTHR22743">
    <property type="entry name" value="MEPRIN/TRAF-LIKE MATH FAMILY-C.ELEGANS"/>
    <property type="match status" value="1"/>
</dbReference>
<dbReference type="InterPro" id="IPR000210">
    <property type="entry name" value="BTB/POZ_dom"/>
</dbReference>
<dbReference type="Gene3D" id="3.30.710.10">
    <property type="entry name" value="Potassium Channel Kv1.1, Chain A"/>
    <property type="match status" value="1"/>
</dbReference>
<reference evidence="2 3" key="1">
    <citation type="submission" date="2019-12" db="EMBL/GenBank/DDBJ databases">
        <title>Chromosome-level assembly of the Caenorhabditis remanei genome.</title>
        <authorList>
            <person name="Teterina A.A."/>
            <person name="Willis J.H."/>
            <person name="Phillips P.C."/>
        </authorList>
    </citation>
    <scope>NUCLEOTIDE SEQUENCE [LARGE SCALE GENOMIC DNA]</scope>
    <source>
        <strain evidence="2 3">PX506</strain>
        <tissue evidence="2">Whole organism</tissue>
    </source>
</reference>
<evidence type="ECO:0000259" key="1">
    <source>
        <dbReference type="PROSITE" id="PS50097"/>
    </source>
</evidence>
<dbReference type="CTD" id="9804665"/>
<dbReference type="InterPro" id="IPR002083">
    <property type="entry name" value="MATH/TRAF_dom"/>
</dbReference>
<dbReference type="AlphaFoldDB" id="A0A6A5HJT8"/>
<accession>A0A6A5HJT8</accession>
<evidence type="ECO:0000313" key="3">
    <source>
        <dbReference type="Proteomes" id="UP000483820"/>
    </source>
</evidence>
<gene>
    <name evidence="2" type="ORF">GCK72_007728</name>
</gene>
<evidence type="ECO:0000313" key="2">
    <source>
        <dbReference type="EMBL" id="KAF1767769.1"/>
    </source>
</evidence>
<dbReference type="PANTHER" id="PTHR22743:SF165">
    <property type="entry name" value="BTB AND MATH DOMAIN CONTAINING-RELATED"/>
    <property type="match status" value="1"/>
</dbReference>
<dbReference type="KEGG" id="crq:GCK72_007728"/>
<comment type="caution">
    <text evidence="2">The sequence shown here is derived from an EMBL/GenBank/DDBJ whole genome shotgun (WGS) entry which is preliminary data.</text>
</comment>
<organism evidence="2 3">
    <name type="scientific">Caenorhabditis remanei</name>
    <name type="common">Caenorhabditis vulgaris</name>
    <dbReference type="NCBI Taxonomy" id="31234"/>
    <lineage>
        <taxon>Eukaryota</taxon>
        <taxon>Metazoa</taxon>
        <taxon>Ecdysozoa</taxon>
        <taxon>Nematoda</taxon>
        <taxon>Chromadorea</taxon>
        <taxon>Rhabditida</taxon>
        <taxon>Rhabditina</taxon>
        <taxon>Rhabditomorpha</taxon>
        <taxon>Rhabditoidea</taxon>
        <taxon>Rhabditidae</taxon>
        <taxon>Peloderinae</taxon>
        <taxon>Caenorhabditis</taxon>
    </lineage>
</organism>
<dbReference type="SMART" id="SM00225">
    <property type="entry name" value="BTB"/>
    <property type="match status" value="1"/>
</dbReference>
<dbReference type="Proteomes" id="UP000483820">
    <property type="component" value="Chromosome II"/>
</dbReference>
<dbReference type="InterPro" id="IPR011333">
    <property type="entry name" value="SKP1/BTB/POZ_sf"/>
</dbReference>
<proteinExistence type="predicted"/>
<dbReference type="Pfam" id="PF00917">
    <property type="entry name" value="MATH"/>
    <property type="match status" value="1"/>
</dbReference>
<sequence length="317" mass="37350">MNMETPNKKFTITHEFYGLLDFEELDDGYTEQEEHFHMNWSINLSRSDGNAEFYVSCQPPEEDYEDSEPFDKEYSIEAEIEIKMISNNRRIENKESRHQKAVFSYHNITHDVRLMSWDAFRKRCSVDGEVNAEISFVITKMSRVAGRKTVDFGEKMREFSDVVLIVGDKKFHVLKKFLSFESSYFKSMFLGNFAESNKSEVTLHDIDSYEFQKFIEVLYGRNAIDDDYLASILRLADMFDASIVFKRCEKFLLEISKKPLREKLYFSYKYRMENLKEKCLSDIKTSDDIRSAVPENREEMDPSLVAALFEKALDNLK</sequence>
<dbReference type="CDD" id="cd18186">
    <property type="entry name" value="BTB_POZ_ZBTB_KLHL-like"/>
    <property type="match status" value="1"/>
</dbReference>